<dbReference type="AlphaFoldDB" id="A0A8J1UZV8"/>
<gene>
    <name evidence="16" type="ORF">OFUS_LOCUS15726</name>
</gene>
<keyword evidence="15" id="KW-0732">Signal</keyword>
<dbReference type="FunFam" id="2.70.170.10:FF:000016">
    <property type="entry name" value="Nicotinic acetylcholine receptor subunit"/>
    <property type="match status" value="1"/>
</dbReference>
<evidence type="ECO:0000256" key="9">
    <source>
        <dbReference type="ARBA" id="ARBA00023157"/>
    </source>
</evidence>
<feature type="transmembrane region" description="Helical" evidence="15">
    <location>
        <begin position="308"/>
        <end position="329"/>
    </location>
</feature>
<dbReference type="Pfam" id="PF02931">
    <property type="entry name" value="Neur_chan_LBD"/>
    <property type="match status" value="1"/>
</dbReference>
<dbReference type="Gene3D" id="2.70.170.10">
    <property type="entry name" value="Neurotransmitter-gated ion-channel ligand-binding domain"/>
    <property type="match status" value="1"/>
</dbReference>
<dbReference type="PRINTS" id="PR00254">
    <property type="entry name" value="NICOTINICR"/>
</dbReference>
<dbReference type="PANTHER" id="PTHR18945">
    <property type="entry name" value="NEUROTRANSMITTER GATED ION CHANNEL"/>
    <property type="match status" value="1"/>
</dbReference>
<dbReference type="InterPro" id="IPR036719">
    <property type="entry name" value="Neuro-gated_channel_TM_sf"/>
</dbReference>
<dbReference type="PRINTS" id="PR00252">
    <property type="entry name" value="NRIONCHANNEL"/>
</dbReference>
<dbReference type="Gene3D" id="1.20.58.390">
    <property type="entry name" value="Neurotransmitter-gated ion-channel transmembrane domain"/>
    <property type="match status" value="1"/>
</dbReference>
<keyword evidence="8 15" id="KW-0472">Membrane</keyword>
<dbReference type="InterPro" id="IPR006201">
    <property type="entry name" value="Neur_channel"/>
</dbReference>
<evidence type="ECO:0000256" key="12">
    <source>
        <dbReference type="ARBA" id="ARBA00023286"/>
    </source>
</evidence>
<keyword evidence="11" id="KW-0325">Glycoprotein</keyword>
<feature type="signal peptide" evidence="15">
    <location>
        <begin position="1"/>
        <end position="21"/>
    </location>
</feature>
<feature type="transmembrane region" description="Helical" evidence="15">
    <location>
        <begin position="249"/>
        <end position="269"/>
    </location>
</feature>
<evidence type="ECO:0000313" key="16">
    <source>
        <dbReference type="EMBL" id="CAH1790533.1"/>
    </source>
</evidence>
<evidence type="ECO:0000256" key="4">
    <source>
        <dbReference type="ARBA" id="ARBA00022692"/>
    </source>
</evidence>
<keyword evidence="4 15" id="KW-0812">Transmembrane</keyword>
<dbReference type="InterPro" id="IPR018000">
    <property type="entry name" value="Neurotransmitter_ion_chnl_CS"/>
</dbReference>
<dbReference type="InterPro" id="IPR038050">
    <property type="entry name" value="Neuro_actylchol_rec"/>
</dbReference>
<keyword evidence="3" id="KW-1003">Cell membrane</keyword>
<evidence type="ECO:0000256" key="14">
    <source>
        <dbReference type="ARBA" id="ARBA00034099"/>
    </source>
</evidence>
<reference evidence="16" key="1">
    <citation type="submission" date="2022-03" db="EMBL/GenBank/DDBJ databases">
        <authorList>
            <person name="Martin C."/>
        </authorList>
    </citation>
    <scope>NUCLEOTIDE SEQUENCE</scope>
</reference>
<sequence>MEKLCFLGLLFLVLFCNSGLCHDEGSNETLIAAEARLMKYLFEDMNYDKYARPVRRANDTVKMKFGLNLIQIVDLDEKTQILTLSLFITKKWDDIQLTWNPDDFDGVKTLRVPVSKIWRPDVVLYNSAAEEYKMTFEANVVVYNTGMIYWIPHAMVKTYCQLDMSRFPFDEQKCELKFGSWTYDGYLLDVDPSEYNNAEVSSLYKVNGEWEVTSWDSKKNVVYYACCPEPYPDVTFTLGLKRVSIYHKYMFLFPVIMLCILTVFLFVLPPESGEKVNLGIGIVLAYVFMLLMLENYLPTELVQVPMIGAYYCFNLVMVILSIIISMFVLNMCIRGPRRGSPPNWLKSLVHGKLGSLCCIKQERYSPLLYFDNQDDDQAQLTTNIAKDNDVDELTDLHATKLDRTLTEILKHLKSSGHEGRPGRAAVIQDDWYKAALMLDRVALVLYIIICVVGSICILL</sequence>
<dbReference type="InterPro" id="IPR002394">
    <property type="entry name" value="Nicotinic_acetylcholine_rcpt"/>
</dbReference>
<evidence type="ECO:0000256" key="3">
    <source>
        <dbReference type="ARBA" id="ARBA00022475"/>
    </source>
</evidence>
<organism evidence="16 17">
    <name type="scientific">Owenia fusiformis</name>
    <name type="common">Polychaete worm</name>
    <dbReference type="NCBI Taxonomy" id="6347"/>
    <lineage>
        <taxon>Eukaryota</taxon>
        <taxon>Metazoa</taxon>
        <taxon>Spiralia</taxon>
        <taxon>Lophotrochozoa</taxon>
        <taxon>Annelida</taxon>
        <taxon>Polychaeta</taxon>
        <taxon>Sedentaria</taxon>
        <taxon>Canalipalpata</taxon>
        <taxon>Sabellida</taxon>
        <taxon>Oweniida</taxon>
        <taxon>Oweniidae</taxon>
        <taxon>Owenia</taxon>
    </lineage>
</organism>
<evidence type="ECO:0000256" key="7">
    <source>
        <dbReference type="ARBA" id="ARBA00023065"/>
    </source>
</evidence>
<evidence type="ECO:0000256" key="8">
    <source>
        <dbReference type="ARBA" id="ARBA00023136"/>
    </source>
</evidence>
<feature type="chain" id="PRO_5042621129" evidence="15">
    <location>
        <begin position="22"/>
        <end position="459"/>
    </location>
</feature>
<accession>A0A8J1UZV8</accession>
<proteinExistence type="inferred from homology"/>
<dbReference type="InterPro" id="IPR006029">
    <property type="entry name" value="Neurotrans-gated_channel_TM"/>
</dbReference>
<dbReference type="CDD" id="cd19051">
    <property type="entry name" value="LGIC_TM_cation"/>
    <property type="match status" value="1"/>
</dbReference>
<dbReference type="EMBL" id="CAIIXF020000007">
    <property type="protein sequence ID" value="CAH1790533.1"/>
    <property type="molecule type" value="Genomic_DNA"/>
</dbReference>
<keyword evidence="9" id="KW-1015">Disulfide bond</keyword>
<keyword evidence="12" id="KW-1071">Ligand-gated ion channel</keyword>
<dbReference type="InterPro" id="IPR036734">
    <property type="entry name" value="Neur_chan_lig-bd_sf"/>
</dbReference>
<dbReference type="Proteomes" id="UP000749559">
    <property type="component" value="Unassembled WGS sequence"/>
</dbReference>
<keyword evidence="13 15" id="KW-0407">Ion channel</keyword>
<keyword evidence="6" id="KW-0770">Synapse</keyword>
<evidence type="ECO:0000256" key="15">
    <source>
        <dbReference type="RuleBase" id="RU000687"/>
    </source>
</evidence>
<name>A0A8J1UZV8_OWEFU</name>
<feature type="transmembrane region" description="Helical" evidence="15">
    <location>
        <begin position="276"/>
        <end position="296"/>
    </location>
</feature>
<feature type="transmembrane region" description="Helical" evidence="15">
    <location>
        <begin position="441"/>
        <end position="458"/>
    </location>
</feature>
<evidence type="ECO:0000313" key="17">
    <source>
        <dbReference type="Proteomes" id="UP000749559"/>
    </source>
</evidence>
<evidence type="ECO:0000256" key="13">
    <source>
        <dbReference type="ARBA" id="ARBA00023303"/>
    </source>
</evidence>
<dbReference type="InterPro" id="IPR006202">
    <property type="entry name" value="Neur_chan_lig-bd"/>
</dbReference>
<keyword evidence="10" id="KW-0675">Receptor</keyword>
<comment type="similarity">
    <text evidence="1">Belongs to the ligand-gated ion channel (TC 1.A.9) family. Acetylcholine receptor (TC 1.A.9.1) subfamily.</text>
</comment>
<dbReference type="OrthoDB" id="5975154at2759"/>
<evidence type="ECO:0000256" key="10">
    <source>
        <dbReference type="ARBA" id="ARBA00023170"/>
    </source>
</evidence>
<dbReference type="SUPFAM" id="SSF90112">
    <property type="entry name" value="Neurotransmitter-gated ion-channel transmembrane pore"/>
    <property type="match status" value="1"/>
</dbReference>
<protein>
    <submittedName>
        <fullName evidence="16">Uncharacterized protein</fullName>
    </submittedName>
</protein>
<keyword evidence="2 15" id="KW-0813">Transport</keyword>
<dbReference type="GO" id="GO:0045211">
    <property type="term" value="C:postsynaptic membrane"/>
    <property type="evidence" value="ECO:0007669"/>
    <property type="project" value="InterPro"/>
</dbReference>
<comment type="caution">
    <text evidence="16">The sequence shown here is derived from an EMBL/GenBank/DDBJ whole genome shotgun (WGS) entry which is preliminary data.</text>
</comment>
<keyword evidence="17" id="KW-1185">Reference proteome</keyword>
<evidence type="ECO:0000256" key="11">
    <source>
        <dbReference type="ARBA" id="ARBA00023180"/>
    </source>
</evidence>
<evidence type="ECO:0000256" key="5">
    <source>
        <dbReference type="ARBA" id="ARBA00022989"/>
    </source>
</evidence>
<evidence type="ECO:0000256" key="6">
    <source>
        <dbReference type="ARBA" id="ARBA00023018"/>
    </source>
</evidence>
<dbReference type="GO" id="GO:0022848">
    <property type="term" value="F:acetylcholine-gated monoatomic cation-selective channel activity"/>
    <property type="evidence" value="ECO:0007669"/>
    <property type="project" value="InterPro"/>
</dbReference>
<comment type="subcellular location">
    <subcellularLocation>
        <location evidence="14">Synaptic cell membrane</location>
        <topology evidence="14">Multi-pass membrane protein</topology>
    </subcellularLocation>
</comment>
<evidence type="ECO:0000256" key="2">
    <source>
        <dbReference type="ARBA" id="ARBA00022448"/>
    </source>
</evidence>
<keyword evidence="7 15" id="KW-0406">Ion transport</keyword>
<dbReference type="PROSITE" id="PS00236">
    <property type="entry name" value="NEUROTR_ION_CHANNEL"/>
    <property type="match status" value="1"/>
</dbReference>
<evidence type="ECO:0000256" key="1">
    <source>
        <dbReference type="ARBA" id="ARBA00009237"/>
    </source>
</evidence>
<dbReference type="CDD" id="cd18997">
    <property type="entry name" value="LGIC_ECD_nAChR"/>
    <property type="match status" value="1"/>
</dbReference>
<dbReference type="Pfam" id="PF02932">
    <property type="entry name" value="Neur_chan_memb"/>
    <property type="match status" value="1"/>
</dbReference>
<keyword evidence="5 15" id="KW-1133">Transmembrane helix</keyword>
<dbReference type="SUPFAM" id="SSF63712">
    <property type="entry name" value="Nicotinic receptor ligand binding domain-like"/>
    <property type="match status" value="1"/>
</dbReference>
<dbReference type="GO" id="GO:0004888">
    <property type="term" value="F:transmembrane signaling receptor activity"/>
    <property type="evidence" value="ECO:0007669"/>
    <property type="project" value="InterPro"/>
</dbReference>